<dbReference type="HOGENOM" id="CLU_2472445_0_0_1"/>
<proteinExistence type="predicted"/>
<organism evidence="2 4">
    <name type="scientific">Medicago truncatula</name>
    <name type="common">Barrel medic</name>
    <name type="synonym">Medicago tribuloides</name>
    <dbReference type="NCBI Taxonomy" id="3880"/>
    <lineage>
        <taxon>Eukaryota</taxon>
        <taxon>Viridiplantae</taxon>
        <taxon>Streptophyta</taxon>
        <taxon>Embryophyta</taxon>
        <taxon>Tracheophyta</taxon>
        <taxon>Spermatophyta</taxon>
        <taxon>Magnoliopsida</taxon>
        <taxon>eudicotyledons</taxon>
        <taxon>Gunneridae</taxon>
        <taxon>Pentapetalae</taxon>
        <taxon>rosids</taxon>
        <taxon>fabids</taxon>
        <taxon>Fabales</taxon>
        <taxon>Fabaceae</taxon>
        <taxon>Papilionoideae</taxon>
        <taxon>50 kb inversion clade</taxon>
        <taxon>NPAAA clade</taxon>
        <taxon>Hologalegina</taxon>
        <taxon>IRL clade</taxon>
        <taxon>Trifolieae</taxon>
        <taxon>Medicago</taxon>
    </lineage>
</organism>
<dbReference type="EnsemblPlants" id="AES72535">
    <property type="protein sequence ID" value="AES72535"/>
    <property type="gene ID" value="MTR_3g091830"/>
</dbReference>
<gene>
    <name evidence="2" type="ordered locus">MTR_3g091830</name>
</gene>
<dbReference type="EMBL" id="CM001219">
    <property type="protein sequence ID" value="AES72535.1"/>
    <property type="molecule type" value="Genomic_DNA"/>
</dbReference>
<evidence type="ECO:0000313" key="2">
    <source>
        <dbReference type="EMBL" id="AES72535.1"/>
    </source>
</evidence>
<feature type="transmembrane region" description="Helical" evidence="1">
    <location>
        <begin position="70"/>
        <end position="87"/>
    </location>
</feature>
<keyword evidence="1" id="KW-0472">Membrane</keyword>
<protein>
    <submittedName>
        <fullName evidence="2">Transmembrane protein, putative</fullName>
    </submittedName>
</protein>
<keyword evidence="1 2" id="KW-0812">Transmembrane</keyword>
<dbReference type="Proteomes" id="UP000002051">
    <property type="component" value="Chromosome 3"/>
</dbReference>
<name>G7J7H4_MEDTR</name>
<evidence type="ECO:0000313" key="4">
    <source>
        <dbReference type="Proteomes" id="UP000002051"/>
    </source>
</evidence>
<keyword evidence="1" id="KW-1133">Transmembrane helix</keyword>
<sequence>MAFLASTIISSLRKLGEPGGLIILTLVIKPCNQYVDYTPKLVASFDLDHLIHAFSPLGLETSLQLMQQELSNIVIFFFLFDVFFALAL</sequence>
<reference evidence="2 4" key="2">
    <citation type="journal article" date="2014" name="BMC Genomics">
        <title>An improved genome release (version Mt4.0) for the model legume Medicago truncatula.</title>
        <authorList>
            <person name="Tang H."/>
            <person name="Krishnakumar V."/>
            <person name="Bidwell S."/>
            <person name="Rosen B."/>
            <person name="Chan A."/>
            <person name="Zhou S."/>
            <person name="Gentzbittel L."/>
            <person name="Childs K.L."/>
            <person name="Yandell M."/>
            <person name="Gundlach H."/>
            <person name="Mayer K.F."/>
            <person name="Schwartz D.C."/>
            <person name="Town C.D."/>
        </authorList>
    </citation>
    <scope>GENOME REANNOTATION</scope>
    <source>
        <strain evidence="3 4">cv. Jemalong A17</strain>
    </source>
</reference>
<dbReference type="AlphaFoldDB" id="G7J7H4"/>
<evidence type="ECO:0000256" key="1">
    <source>
        <dbReference type="SAM" id="Phobius"/>
    </source>
</evidence>
<evidence type="ECO:0000313" key="3">
    <source>
        <dbReference type="EnsemblPlants" id="AES72535"/>
    </source>
</evidence>
<reference evidence="3" key="3">
    <citation type="submission" date="2015-04" db="UniProtKB">
        <authorList>
            <consortium name="EnsemblPlants"/>
        </authorList>
    </citation>
    <scope>IDENTIFICATION</scope>
    <source>
        <strain evidence="3">cv. Jemalong A17</strain>
    </source>
</reference>
<accession>G7J7H4</accession>
<dbReference type="PaxDb" id="3880-AES72535"/>
<keyword evidence="4" id="KW-1185">Reference proteome</keyword>
<reference evidence="2 4" key="1">
    <citation type="journal article" date="2011" name="Nature">
        <title>The Medicago genome provides insight into the evolution of rhizobial symbioses.</title>
        <authorList>
            <person name="Young N.D."/>
            <person name="Debelle F."/>
            <person name="Oldroyd G.E."/>
            <person name="Geurts R."/>
            <person name="Cannon S.B."/>
            <person name="Udvardi M.K."/>
            <person name="Benedito V.A."/>
            <person name="Mayer K.F."/>
            <person name="Gouzy J."/>
            <person name="Schoof H."/>
            <person name="Van de Peer Y."/>
            <person name="Proost S."/>
            <person name="Cook D.R."/>
            <person name="Meyers B.C."/>
            <person name="Spannagl M."/>
            <person name="Cheung F."/>
            <person name="De Mita S."/>
            <person name="Krishnakumar V."/>
            <person name="Gundlach H."/>
            <person name="Zhou S."/>
            <person name="Mudge J."/>
            <person name="Bharti A.K."/>
            <person name="Murray J.D."/>
            <person name="Naoumkina M.A."/>
            <person name="Rosen B."/>
            <person name="Silverstein K.A."/>
            <person name="Tang H."/>
            <person name="Rombauts S."/>
            <person name="Zhao P.X."/>
            <person name="Zhou P."/>
            <person name="Barbe V."/>
            <person name="Bardou P."/>
            <person name="Bechner M."/>
            <person name="Bellec A."/>
            <person name="Berger A."/>
            <person name="Berges H."/>
            <person name="Bidwell S."/>
            <person name="Bisseling T."/>
            <person name="Choisne N."/>
            <person name="Couloux A."/>
            <person name="Denny R."/>
            <person name="Deshpande S."/>
            <person name="Dai X."/>
            <person name="Doyle J.J."/>
            <person name="Dudez A.M."/>
            <person name="Farmer A.D."/>
            <person name="Fouteau S."/>
            <person name="Franken C."/>
            <person name="Gibelin C."/>
            <person name="Gish J."/>
            <person name="Goldstein S."/>
            <person name="Gonzalez A.J."/>
            <person name="Green P.J."/>
            <person name="Hallab A."/>
            <person name="Hartog M."/>
            <person name="Hua A."/>
            <person name="Humphray S.J."/>
            <person name="Jeong D.H."/>
            <person name="Jing Y."/>
            <person name="Jocker A."/>
            <person name="Kenton S.M."/>
            <person name="Kim D.J."/>
            <person name="Klee K."/>
            <person name="Lai H."/>
            <person name="Lang C."/>
            <person name="Lin S."/>
            <person name="Macmil S.L."/>
            <person name="Magdelenat G."/>
            <person name="Matthews L."/>
            <person name="McCorrison J."/>
            <person name="Monaghan E.L."/>
            <person name="Mun J.H."/>
            <person name="Najar F.Z."/>
            <person name="Nicholson C."/>
            <person name="Noirot C."/>
            <person name="O'Bleness M."/>
            <person name="Paule C.R."/>
            <person name="Poulain J."/>
            <person name="Prion F."/>
            <person name="Qin B."/>
            <person name="Qu C."/>
            <person name="Retzel E.F."/>
            <person name="Riddle C."/>
            <person name="Sallet E."/>
            <person name="Samain S."/>
            <person name="Samson N."/>
            <person name="Sanders I."/>
            <person name="Saurat O."/>
            <person name="Scarpelli C."/>
            <person name="Schiex T."/>
            <person name="Segurens B."/>
            <person name="Severin A.J."/>
            <person name="Sherrier D.J."/>
            <person name="Shi R."/>
            <person name="Sims S."/>
            <person name="Singer S.R."/>
            <person name="Sinharoy S."/>
            <person name="Sterck L."/>
            <person name="Viollet A."/>
            <person name="Wang B.B."/>
            <person name="Wang K."/>
            <person name="Wang M."/>
            <person name="Wang X."/>
            <person name="Warfsmann J."/>
            <person name="Weissenbach J."/>
            <person name="White D.D."/>
            <person name="White J.D."/>
            <person name="Wiley G.B."/>
            <person name="Wincker P."/>
            <person name="Xing Y."/>
            <person name="Yang L."/>
            <person name="Yao Z."/>
            <person name="Ying F."/>
            <person name="Zhai J."/>
            <person name="Zhou L."/>
            <person name="Zuber A."/>
            <person name="Denarie J."/>
            <person name="Dixon R.A."/>
            <person name="May G.D."/>
            <person name="Schwartz D.C."/>
            <person name="Rogers J."/>
            <person name="Quetier F."/>
            <person name="Town C.D."/>
            <person name="Roe B.A."/>
        </authorList>
    </citation>
    <scope>NUCLEOTIDE SEQUENCE [LARGE SCALE GENOMIC DNA]</scope>
    <source>
        <strain evidence="2">A17</strain>
        <strain evidence="3 4">cv. Jemalong A17</strain>
    </source>
</reference>